<dbReference type="AlphaFoldDB" id="A0AAW1VK07"/>
<organism evidence="1 2">
    <name type="scientific">Rubus argutus</name>
    <name type="common">Southern blackberry</name>
    <dbReference type="NCBI Taxonomy" id="59490"/>
    <lineage>
        <taxon>Eukaryota</taxon>
        <taxon>Viridiplantae</taxon>
        <taxon>Streptophyta</taxon>
        <taxon>Embryophyta</taxon>
        <taxon>Tracheophyta</taxon>
        <taxon>Spermatophyta</taxon>
        <taxon>Magnoliopsida</taxon>
        <taxon>eudicotyledons</taxon>
        <taxon>Gunneridae</taxon>
        <taxon>Pentapetalae</taxon>
        <taxon>rosids</taxon>
        <taxon>fabids</taxon>
        <taxon>Rosales</taxon>
        <taxon>Rosaceae</taxon>
        <taxon>Rosoideae</taxon>
        <taxon>Rosoideae incertae sedis</taxon>
        <taxon>Rubus</taxon>
    </lineage>
</organism>
<accession>A0AAW1VK07</accession>
<evidence type="ECO:0000313" key="1">
    <source>
        <dbReference type="EMBL" id="KAK9901816.1"/>
    </source>
</evidence>
<gene>
    <name evidence="1" type="ORF">M0R45_001949</name>
</gene>
<reference evidence="1 2" key="1">
    <citation type="journal article" date="2023" name="G3 (Bethesda)">
        <title>A chromosome-length genome assembly and annotation of blackberry (Rubus argutus, cv. 'Hillquist').</title>
        <authorList>
            <person name="Bruna T."/>
            <person name="Aryal R."/>
            <person name="Dudchenko O."/>
            <person name="Sargent D.J."/>
            <person name="Mead D."/>
            <person name="Buti M."/>
            <person name="Cavallini A."/>
            <person name="Hytonen T."/>
            <person name="Andres J."/>
            <person name="Pham M."/>
            <person name="Weisz D."/>
            <person name="Mascagni F."/>
            <person name="Usai G."/>
            <person name="Natali L."/>
            <person name="Bassil N."/>
            <person name="Fernandez G.E."/>
            <person name="Lomsadze A."/>
            <person name="Armour M."/>
            <person name="Olukolu B."/>
            <person name="Poorten T."/>
            <person name="Britton C."/>
            <person name="Davik J."/>
            <person name="Ashrafi H."/>
            <person name="Aiden E.L."/>
            <person name="Borodovsky M."/>
            <person name="Worthington M."/>
        </authorList>
    </citation>
    <scope>NUCLEOTIDE SEQUENCE [LARGE SCALE GENOMIC DNA]</scope>
    <source>
        <strain evidence="1">PI 553951</strain>
    </source>
</reference>
<keyword evidence="2" id="KW-1185">Reference proteome</keyword>
<dbReference type="EMBL" id="JBEDUW010000284">
    <property type="protein sequence ID" value="KAK9901816.1"/>
    <property type="molecule type" value="Genomic_DNA"/>
</dbReference>
<evidence type="ECO:0000313" key="2">
    <source>
        <dbReference type="Proteomes" id="UP001457282"/>
    </source>
</evidence>
<protein>
    <submittedName>
        <fullName evidence="1">Uncharacterized protein</fullName>
    </submittedName>
</protein>
<dbReference type="PANTHER" id="PTHR33018:SF31">
    <property type="entry name" value="TRANSPOSASE, PTTA_EN_SPM, PLANT"/>
    <property type="match status" value="1"/>
</dbReference>
<name>A0AAW1VK07_RUBAR</name>
<proteinExistence type="predicted"/>
<dbReference type="Proteomes" id="UP001457282">
    <property type="component" value="Unassembled WGS sequence"/>
</dbReference>
<sequence length="183" mass="21533">MSSDEKKTCTRGPTLMSDIIHGRSKGARMEVIYNKRGQLIGLGGKWLATFIGVMARSTVPITYDTWTNVPLSLKEMIWSMVQKSFIVDKRSKKDVYCSAGRKWKSFKSTLTTKYVLKYKDKRRLLKKKPEEYEFITQPQWEDFVRSRLTPEFWKNMRTTQGDELCMNMIIECPEKALLIWKRN</sequence>
<dbReference type="PANTHER" id="PTHR33018">
    <property type="entry name" value="OS10G0338966 PROTEIN-RELATED"/>
    <property type="match status" value="1"/>
</dbReference>
<comment type="caution">
    <text evidence="1">The sequence shown here is derived from an EMBL/GenBank/DDBJ whole genome shotgun (WGS) entry which is preliminary data.</text>
</comment>